<keyword evidence="4" id="KW-0012">Acyltransferase</keyword>
<evidence type="ECO:0000313" key="5">
    <source>
        <dbReference type="Proteomes" id="UP000249340"/>
    </source>
</evidence>
<evidence type="ECO:0000313" key="4">
    <source>
        <dbReference type="EMBL" id="AXI80220.1"/>
    </source>
</evidence>
<accession>A0A345T2L5</accession>
<dbReference type="KEGG" id="stri:C7M71_025310"/>
<gene>
    <name evidence="4" type="ORF">C7M71_025310</name>
</gene>
<dbReference type="EMBL" id="CP031264">
    <property type="protein sequence ID" value="AXI80220.1"/>
    <property type="molecule type" value="Genomic_DNA"/>
</dbReference>
<dbReference type="PANTHER" id="PTHR43775:SF51">
    <property type="entry name" value="INACTIVE PHENOLPHTHIOCEROL SYNTHESIS POLYKETIDE SYNTHASE TYPE I PKS1-RELATED"/>
    <property type="match status" value="1"/>
</dbReference>
<dbReference type="SUPFAM" id="SSF52151">
    <property type="entry name" value="FabD/lysophospholipase-like"/>
    <property type="match status" value="1"/>
</dbReference>
<organism evidence="4 5">
    <name type="scientific">Peterkaempfera bronchialis</name>
    <dbReference type="NCBI Taxonomy" id="2126346"/>
    <lineage>
        <taxon>Bacteria</taxon>
        <taxon>Bacillati</taxon>
        <taxon>Actinomycetota</taxon>
        <taxon>Actinomycetes</taxon>
        <taxon>Kitasatosporales</taxon>
        <taxon>Streptomycetaceae</taxon>
        <taxon>Peterkaempfera</taxon>
    </lineage>
</organism>
<dbReference type="Gene3D" id="3.40.366.10">
    <property type="entry name" value="Malonyl-Coenzyme A Acyl Carrier Protein, domain 2"/>
    <property type="match status" value="1"/>
</dbReference>
<keyword evidence="2" id="KW-0511">Multifunctional enzyme</keyword>
<dbReference type="GO" id="GO:0006633">
    <property type="term" value="P:fatty acid biosynthetic process"/>
    <property type="evidence" value="ECO:0007669"/>
    <property type="project" value="TreeGrafter"/>
</dbReference>
<dbReference type="AlphaFoldDB" id="A0A345T2L5"/>
<dbReference type="InterPro" id="IPR050091">
    <property type="entry name" value="PKS_NRPS_Biosynth_Enz"/>
</dbReference>
<dbReference type="Pfam" id="PF00698">
    <property type="entry name" value="Acyl_transf_1"/>
    <property type="match status" value="1"/>
</dbReference>
<protein>
    <submittedName>
        <fullName evidence="4">Acyltransferase domain-containing protein</fullName>
    </submittedName>
</protein>
<name>A0A345T2L5_9ACTN</name>
<evidence type="ECO:0000256" key="2">
    <source>
        <dbReference type="ARBA" id="ARBA00023268"/>
    </source>
</evidence>
<dbReference type="PANTHER" id="PTHR43775">
    <property type="entry name" value="FATTY ACID SYNTHASE"/>
    <property type="match status" value="1"/>
</dbReference>
<keyword evidence="1 4" id="KW-0808">Transferase</keyword>
<keyword evidence="5" id="KW-1185">Reference proteome</keyword>
<dbReference type="InterPro" id="IPR001227">
    <property type="entry name" value="Ac_transferase_dom_sf"/>
</dbReference>
<dbReference type="Proteomes" id="UP000249340">
    <property type="component" value="Chromosome"/>
</dbReference>
<evidence type="ECO:0000256" key="1">
    <source>
        <dbReference type="ARBA" id="ARBA00022679"/>
    </source>
</evidence>
<reference evidence="5" key="1">
    <citation type="submission" date="2018-07" db="EMBL/GenBank/DDBJ databases">
        <title>Streptacidiphilus bronchialis DSM 106435 chromosome.</title>
        <authorList>
            <person name="Batra D."/>
            <person name="Gulvik C.A."/>
        </authorList>
    </citation>
    <scope>NUCLEOTIDE SEQUENCE [LARGE SCALE GENOMIC DNA]</scope>
    <source>
        <strain evidence="5">DSM 106435</strain>
    </source>
</reference>
<evidence type="ECO:0000259" key="3">
    <source>
        <dbReference type="Pfam" id="PF00698"/>
    </source>
</evidence>
<proteinExistence type="predicted"/>
<dbReference type="OrthoDB" id="9778690at2"/>
<sequence length="91" mass="9256">MGGDGCGVGGVSPVFAGRLAEAGRALAPFTDWSLGEALGDPVLLGRVDVVQPVLWAVMVSLAELWRSWGLRVDGVVGHSQGEIAAAAVSGR</sequence>
<dbReference type="GO" id="GO:0004312">
    <property type="term" value="F:fatty acid synthase activity"/>
    <property type="evidence" value="ECO:0007669"/>
    <property type="project" value="TreeGrafter"/>
</dbReference>
<dbReference type="InterPro" id="IPR016035">
    <property type="entry name" value="Acyl_Trfase/lysoPLipase"/>
</dbReference>
<feature type="domain" description="Malonyl-CoA:ACP transacylase (MAT)" evidence="3">
    <location>
        <begin position="12"/>
        <end position="90"/>
    </location>
</feature>
<dbReference type="InterPro" id="IPR014043">
    <property type="entry name" value="Acyl_transferase_dom"/>
</dbReference>